<sequence>MDMMGLPGTSKHITFLLLCQLGASGPGDGCCVEKTSFPEGASGSPLGPRNLSCYRVSKTDYECSWQYDGPEDNVSHVLWCCFVPLNHTHTGFSQDRCRYFSSGPARTVQFWEQDGIPVLSKVNFWVESRLGNRTMKSQEISQYLYNWTKTTPPLGHIKVSQLHGQLRMDWNVSEEAGAEVQFRRRMPTTNWTLGDCGPQGNSGSGVLGDIRGSMPESCLCPSENMAQEIQIRRRRRLSSGAPGGPWSDWSMPVCVPPEVLPQAKIKFLVEPLNQGGRRRLTMQGQSPRLAVPEGCRGRPGAQVKKHLVLVRMLSCRCQAQTSKTVPLGKKLNLSGATYDLNVLAKTRFGRSTIQKWHLPAQELTETRTLNVSVGGNMTSMQWAAQAPGTTYCLEWQPWFQHRNHTHCTLIVPEEEDPAKMVTHSWSSKPTLEQEECYRITVFASKNPKNPMLWATVLSSYYFGGNASRAGTPRHVSVRNQTGDSVSVEWTASQLSTCPGVLTQYVVRCEAEDGAWESEWLVPPTKTQVTLDGLRSRVMYKVQVRADTARLPGAWSHPQRFSFEVQISRLSIIFASLGSFASVLLVGSLGYIGLNRAAWHLCPPLPTPCGSTAVEFPGSQGKQAWQWCNPEDFPEVLYPRDALVVEMPGDRGDGTESPQAAPECALDTRRPLETQRQRQVQALSEARRLGLAREDCPRGDLAHVTLPLLLGGVTQGASVLDDLWRTHKTAEPGPPTLGQEA</sequence>
<dbReference type="GO" id="GO:0004896">
    <property type="term" value="F:cytokine receptor activity"/>
    <property type="evidence" value="ECO:0007669"/>
    <property type="project" value="TreeGrafter"/>
</dbReference>
<keyword evidence="7 15" id="KW-0472">Membrane</keyword>
<keyword evidence="5" id="KW-0677">Repeat</keyword>
<evidence type="ECO:0000256" key="6">
    <source>
        <dbReference type="ARBA" id="ARBA00022989"/>
    </source>
</evidence>
<dbReference type="GO" id="GO:0072536">
    <property type="term" value="C:interleukin-23 receptor complex"/>
    <property type="evidence" value="ECO:0007669"/>
    <property type="project" value="Ensembl"/>
</dbReference>
<dbReference type="Ensembl" id="ENSMSIT00000048576.1">
    <property type="protein sequence ID" value="ENSMSIP00000038525.1"/>
    <property type="gene ID" value="ENSMSIG00000032081.1"/>
</dbReference>
<feature type="chain" id="PRO_5034252343" description="Interleukin-12 receptor subunit beta-1" evidence="16">
    <location>
        <begin position="30"/>
        <end position="740"/>
    </location>
</feature>
<evidence type="ECO:0000256" key="16">
    <source>
        <dbReference type="SAM" id="SignalP"/>
    </source>
</evidence>
<dbReference type="InterPro" id="IPR003961">
    <property type="entry name" value="FN3_dom"/>
</dbReference>
<dbReference type="PANTHER" id="PTHR23037:SF28">
    <property type="entry name" value="ERYTHROPOIETIN RECEPTOR"/>
    <property type="match status" value="1"/>
</dbReference>
<dbReference type="SUPFAM" id="SSF49265">
    <property type="entry name" value="Fibronectin type III"/>
    <property type="match status" value="1"/>
</dbReference>
<evidence type="ECO:0000256" key="4">
    <source>
        <dbReference type="ARBA" id="ARBA00022729"/>
    </source>
</evidence>
<dbReference type="FunFam" id="2.60.40.10:FF:001717">
    <property type="entry name" value="Interleukin 12 receptor subunit beta 1"/>
    <property type="match status" value="1"/>
</dbReference>
<evidence type="ECO:0000256" key="11">
    <source>
        <dbReference type="ARBA" id="ARBA00057593"/>
    </source>
</evidence>
<comment type="function">
    <text evidence="11">Functions as an interleukin receptor which binds interleukin-12 with low affinity and is involved in IL12 transduction. Associated with IL12RB2 it forms a functional, high affinity receptor for IL12. Also associates with IL23R to form the interleukin-23 receptor which functions in IL23 signal transduction probably through activation of the Jak-Stat signaling cascade.</text>
</comment>
<evidence type="ECO:0000256" key="2">
    <source>
        <dbReference type="ARBA" id="ARBA00008921"/>
    </source>
</evidence>
<comment type="subunit">
    <text evidence="12">Dimer or oligomer; disulfide-linked. Interacts with IL12RB2 to form the high affinity IL12 receptor. Heterodimer with IL23R; in presence of IL23. The heterodimer forms the IL23 receptor.</text>
</comment>
<comment type="subcellular location">
    <subcellularLocation>
        <location evidence="1">Membrane</location>
        <topology evidence="1">Single-pass type I membrane protein</topology>
    </subcellularLocation>
</comment>
<evidence type="ECO:0000256" key="15">
    <source>
        <dbReference type="SAM" id="Phobius"/>
    </source>
</evidence>
<evidence type="ECO:0000256" key="3">
    <source>
        <dbReference type="ARBA" id="ARBA00022692"/>
    </source>
</evidence>
<name>A0A8C6IM60_MUSSI</name>
<dbReference type="InterPro" id="IPR036116">
    <property type="entry name" value="FN3_sf"/>
</dbReference>
<feature type="domain" description="Fibronectin type-III" evidence="17">
    <location>
        <begin position="471"/>
        <end position="567"/>
    </location>
</feature>
<keyword evidence="4 16" id="KW-0732">Signal</keyword>
<evidence type="ECO:0000256" key="8">
    <source>
        <dbReference type="ARBA" id="ARBA00023157"/>
    </source>
</evidence>
<proteinExistence type="inferred from homology"/>
<reference evidence="18" key="1">
    <citation type="submission" date="2025-08" db="UniProtKB">
        <authorList>
            <consortium name="Ensembl"/>
        </authorList>
    </citation>
    <scope>IDENTIFICATION</scope>
</reference>
<dbReference type="PROSITE" id="PS50853">
    <property type="entry name" value="FN3"/>
    <property type="match status" value="1"/>
</dbReference>
<dbReference type="SMART" id="SM00060">
    <property type="entry name" value="FN3"/>
    <property type="match status" value="1"/>
</dbReference>
<evidence type="ECO:0000313" key="18">
    <source>
        <dbReference type="Ensembl" id="ENSMSIP00000038525.1"/>
    </source>
</evidence>
<keyword evidence="19" id="KW-1185">Reference proteome</keyword>
<evidence type="ECO:0000256" key="14">
    <source>
        <dbReference type="ARBA" id="ARBA00079385"/>
    </source>
</evidence>
<evidence type="ECO:0000256" key="1">
    <source>
        <dbReference type="ARBA" id="ARBA00004479"/>
    </source>
</evidence>
<dbReference type="PANTHER" id="PTHR23037">
    <property type="entry name" value="CYTOKINE RECEPTOR"/>
    <property type="match status" value="1"/>
</dbReference>
<dbReference type="Gene3D" id="2.60.40.10">
    <property type="entry name" value="Immunoglobulins"/>
    <property type="match status" value="1"/>
</dbReference>
<keyword evidence="3 15" id="KW-0812">Transmembrane</keyword>
<evidence type="ECO:0000256" key="13">
    <source>
        <dbReference type="ARBA" id="ARBA00067634"/>
    </source>
</evidence>
<dbReference type="CDD" id="cd00063">
    <property type="entry name" value="FN3"/>
    <property type="match status" value="1"/>
</dbReference>
<feature type="transmembrane region" description="Helical" evidence="15">
    <location>
        <begin position="569"/>
        <end position="593"/>
    </location>
</feature>
<dbReference type="GO" id="GO:0009897">
    <property type="term" value="C:external side of plasma membrane"/>
    <property type="evidence" value="ECO:0007669"/>
    <property type="project" value="Ensembl"/>
</dbReference>
<dbReference type="Proteomes" id="UP000694415">
    <property type="component" value="Unplaced"/>
</dbReference>
<keyword evidence="10" id="KW-0325">Glycoprotein</keyword>
<comment type="similarity">
    <text evidence="2">Belongs to the type I cytokine receptor family. Type 2 subfamily.</text>
</comment>
<evidence type="ECO:0000256" key="10">
    <source>
        <dbReference type="ARBA" id="ARBA00023180"/>
    </source>
</evidence>
<feature type="signal peptide" evidence="16">
    <location>
        <begin position="1"/>
        <end position="29"/>
    </location>
</feature>
<keyword evidence="9" id="KW-0675">Receptor</keyword>
<dbReference type="AlphaFoldDB" id="A0A8C6IM60"/>
<dbReference type="Pfam" id="PF00041">
    <property type="entry name" value="fn3"/>
    <property type="match status" value="1"/>
</dbReference>
<organism evidence="18 19">
    <name type="scientific">Mus spicilegus</name>
    <name type="common">Mound-building mouse</name>
    <dbReference type="NCBI Taxonomy" id="10103"/>
    <lineage>
        <taxon>Eukaryota</taxon>
        <taxon>Metazoa</taxon>
        <taxon>Chordata</taxon>
        <taxon>Craniata</taxon>
        <taxon>Vertebrata</taxon>
        <taxon>Euteleostomi</taxon>
        <taxon>Mammalia</taxon>
        <taxon>Eutheria</taxon>
        <taxon>Euarchontoglires</taxon>
        <taxon>Glires</taxon>
        <taxon>Rodentia</taxon>
        <taxon>Myomorpha</taxon>
        <taxon>Muroidea</taxon>
        <taxon>Muridae</taxon>
        <taxon>Murinae</taxon>
        <taxon>Mus</taxon>
        <taxon>Mus</taxon>
    </lineage>
</organism>
<evidence type="ECO:0000259" key="17">
    <source>
        <dbReference type="PROSITE" id="PS50853"/>
    </source>
</evidence>
<accession>A0A8C6IM60</accession>
<evidence type="ECO:0000256" key="12">
    <source>
        <dbReference type="ARBA" id="ARBA00065421"/>
    </source>
</evidence>
<evidence type="ECO:0000256" key="5">
    <source>
        <dbReference type="ARBA" id="ARBA00022737"/>
    </source>
</evidence>
<evidence type="ECO:0000313" key="19">
    <source>
        <dbReference type="Proteomes" id="UP000694415"/>
    </source>
</evidence>
<evidence type="ECO:0000256" key="9">
    <source>
        <dbReference type="ARBA" id="ARBA00023170"/>
    </source>
</evidence>
<keyword evidence="6 15" id="KW-1133">Transmembrane helix</keyword>
<keyword evidence="8" id="KW-1015">Disulfide bond</keyword>
<reference evidence="18" key="2">
    <citation type="submission" date="2025-09" db="UniProtKB">
        <authorList>
            <consortium name="Ensembl"/>
        </authorList>
    </citation>
    <scope>IDENTIFICATION</scope>
</reference>
<evidence type="ECO:0000256" key="7">
    <source>
        <dbReference type="ARBA" id="ARBA00023136"/>
    </source>
</evidence>
<dbReference type="GeneTree" id="ENSGT00390000012431"/>
<dbReference type="GO" id="GO:0019955">
    <property type="term" value="F:cytokine binding"/>
    <property type="evidence" value="ECO:0007669"/>
    <property type="project" value="Ensembl"/>
</dbReference>
<protein>
    <recommendedName>
        <fullName evidence="13">Interleukin-12 receptor subunit beta-1</fullName>
    </recommendedName>
    <alternativeName>
        <fullName evidence="14">IL-12 receptor beta component</fullName>
    </alternativeName>
</protein>
<dbReference type="InterPro" id="IPR013783">
    <property type="entry name" value="Ig-like_fold"/>
</dbReference>